<dbReference type="SUPFAM" id="SSF53187">
    <property type="entry name" value="Zn-dependent exopeptidases"/>
    <property type="match status" value="1"/>
</dbReference>
<dbReference type="PANTHER" id="PTHR12147">
    <property type="entry name" value="METALLOPEPTIDASE M28 FAMILY MEMBER"/>
    <property type="match status" value="1"/>
</dbReference>
<dbReference type="Proteomes" id="UP000799302">
    <property type="component" value="Unassembled WGS sequence"/>
</dbReference>
<feature type="transmembrane region" description="Helical" evidence="17">
    <location>
        <begin position="388"/>
        <end position="410"/>
    </location>
</feature>
<accession>A0A6A6TWA1</accession>
<dbReference type="InterPro" id="IPR053975">
    <property type="entry name" value="PFF1_C"/>
</dbReference>
<evidence type="ECO:0000256" key="8">
    <source>
        <dbReference type="ARBA" id="ARBA00022723"/>
    </source>
</evidence>
<keyword evidence="6 15" id="KW-0645">Protease</keyword>
<evidence type="ECO:0000256" key="2">
    <source>
        <dbReference type="ARBA" id="ARBA00003273"/>
    </source>
</evidence>
<feature type="region of interest" description="Disordered" evidence="16">
    <location>
        <begin position="580"/>
        <end position="602"/>
    </location>
</feature>
<evidence type="ECO:0000256" key="16">
    <source>
        <dbReference type="SAM" id="MobiDB-lite"/>
    </source>
</evidence>
<feature type="transmembrane region" description="Helical" evidence="17">
    <location>
        <begin position="503"/>
        <end position="523"/>
    </location>
</feature>
<evidence type="ECO:0000313" key="22">
    <source>
        <dbReference type="Proteomes" id="UP000799302"/>
    </source>
</evidence>
<feature type="compositionally biased region" description="Basic and acidic residues" evidence="16">
    <location>
        <begin position="590"/>
        <end position="602"/>
    </location>
</feature>
<feature type="transmembrane region" description="Helical" evidence="17">
    <location>
        <begin position="662"/>
        <end position="685"/>
    </location>
</feature>
<keyword evidence="9 15" id="KW-0378">Hydrolase</keyword>
<dbReference type="Pfam" id="PF04389">
    <property type="entry name" value="Peptidase_M28"/>
    <property type="match status" value="1"/>
</dbReference>
<feature type="transmembrane region" description="Helical" evidence="17">
    <location>
        <begin position="12"/>
        <end position="32"/>
    </location>
</feature>
<dbReference type="CDD" id="cd03875">
    <property type="entry name" value="M28_Fxna_like"/>
    <property type="match status" value="1"/>
</dbReference>
<comment type="cofactor">
    <cofactor evidence="1">
        <name>Zn(2+)</name>
        <dbReference type="ChEBI" id="CHEBI:29105"/>
    </cofactor>
</comment>
<dbReference type="PANTHER" id="PTHR12147:SF58">
    <property type="entry name" value="VACUOLAR MEMBRANE PROTEASE"/>
    <property type="match status" value="1"/>
</dbReference>
<dbReference type="FunFam" id="3.40.630.10:FF:000057">
    <property type="entry name" value="Vacuolar membrane protease"/>
    <property type="match status" value="1"/>
</dbReference>
<keyword evidence="12 21" id="KW-0482">Metalloprotease</keyword>
<evidence type="ECO:0000259" key="20">
    <source>
        <dbReference type="Pfam" id="PF22251"/>
    </source>
</evidence>
<dbReference type="InterPro" id="IPR007484">
    <property type="entry name" value="Peptidase_M28"/>
</dbReference>
<comment type="function">
    <text evidence="2">May be involved in vacuolar sorting and osmoregulation.</text>
</comment>
<feature type="transmembrane region" description="Helical" evidence="17">
    <location>
        <begin position="697"/>
        <end position="716"/>
    </location>
</feature>
<keyword evidence="7 17" id="KW-0812">Transmembrane</keyword>
<organism evidence="21 22">
    <name type="scientific">Microthyrium microscopicum</name>
    <dbReference type="NCBI Taxonomy" id="703497"/>
    <lineage>
        <taxon>Eukaryota</taxon>
        <taxon>Fungi</taxon>
        <taxon>Dikarya</taxon>
        <taxon>Ascomycota</taxon>
        <taxon>Pezizomycotina</taxon>
        <taxon>Dothideomycetes</taxon>
        <taxon>Dothideomycetes incertae sedis</taxon>
        <taxon>Microthyriales</taxon>
        <taxon>Microthyriaceae</taxon>
        <taxon>Microthyrium</taxon>
    </lineage>
</organism>
<dbReference type="Gene3D" id="3.40.630.10">
    <property type="entry name" value="Zn peptidases"/>
    <property type="match status" value="1"/>
</dbReference>
<dbReference type="OrthoDB" id="76293at2759"/>
<dbReference type="GO" id="GO:0046872">
    <property type="term" value="F:metal ion binding"/>
    <property type="evidence" value="ECO:0007669"/>
    <property type="project" value="UniProtKB-KW"/>
</dbReference>
<dbReference type="Pfam" id="PF22250">
    <property type="entry name" value="PFF1_C"/>
    <property type="match status" value="1"/>
</dbReference>
<feature type="domain" description="Peptidase M28" evidence="18">
    <location>
        <begin position="163"/>
        <end position="340"/>
    </location>
</feature>
<keyword evidence="11 17" id="KW-1133">Transmembrane helix</keyword>
<keyword evidence="8 15" id="KW-0479">Metal-binding</keyword>
<name>A0A6A6TWA1_9PEZI</name>
<feature type="transmembrane region" description="Helical" evidence="17">
    <location>
        <begin position="474"/>
        <end position="491"/>
    </location>
</feature>
<keyword evidence="5" id="KW-0926">Vacuole</keyword>
<dbReference type="InterPro" id="IPR045175">
    <property type="entry name" value="M28_fam"/>
</dbReference>
<protein>
    <recommendedName>
        <fullName evidence="15">Peptide hydrolase</fullName>
        <ecNumber evidence="15">3.4.-.-</ecNumber>
    </recommendedName>
</protein>
<evidence type="ECO:0000259" key="18">
    <source>
        <dbReference type="Pfam" id="PF04389"/>
    </source>
</evidence>
<evidence type="ECO:0000256" key="1">
    <source>
        <dbReference type="ARBA" id="ARBA00001947"/>
    </source>
</evidence>
<evidence type="ECO:0000256" key="5">
    <source>
        <dbReference type="ARBA" id="ARBA00022554"/>
    </source>
</evidence>
<evidence type="ECO:0000256" key="11">
    <source>
        <dbReference type="ARBA" id="ARBA00022989"/>
    </source>
</evidence>
<evidence type="ECO:0000313" key="21">
    <source>
        <dbReference type="EMBL" id="KAF2664092.1"/>
    </source>
</evidence>
<evidence type="ECO:0000256" key="10">
    <source>
        <dbReference type="ARBA" id="ARBA00022833"/>
    </source>
</evidence>
<feature type="transmembrane region" description="Helical" evidence="17">
    <location>
        <begin position="535"/>
        <end position="554"/>
    </location>
</feature>
<dbReference type="GO" id="GO:0008235">
    <property type="term" value="F:metalloexopeptidase activity"/>
    <property type="evidence" value="ECO:0007669"/>
    <property type="project" value="InterPro"/>
</dbReference>
<evidence type="ECO:0000256" key="12">
    <source>
        <dbReference type="ARBA" id="ARBA00023049"/>
    </source>
</evidence>
<dbReference type="GO" id="GO:0005774">
    <property type="term" value="C:vacuolar membrane"/>
    <property type="evidence" value="ECO:0007669"/>
    <property type="project" value="UniProtKB-SubCell"/>
</dbReference>
<comment type="subcellular location">
    <subcellularLocation>
        <location evidence="3">Vacuole membrane</location>
        <topology evidence="3">Multi-pass membrane protein</topology>
    </subcellularLocation>
</comment>
<comment type="similarity">
    <text evidence="4 15">Belongs to the peptidase M28 family.</text>
</comment>
<evidence type="ECO:0000256" key="6">
    <source>
        <dbReference type="ARBA" id="ARBA00022670"/>
    </source>
</evidence>
<evidence type="ECO:0000256" key="3">
    <source>
        <dbReference type="ARBA" id="ARBA00004128"/>
    </source>
</evidence>
<dbReference type="InterPro" id="IPR048024">
    <property type="entry name" value="Fxna-like_M28_dom"/>
</dbReference>
<feature type="domain" description="Vacuolar membrane protease transmembrane" evidence="20">
    <location>
        <begin position="441"/>
        <end position="721"/>
    </location>
</feature>
<dbReference type="EMBL" id="MU004243">
    <property type="protein sequence ID" value="KAF2664092.1"/>
    <property type="molecule type" value="Genomic_DNA"/>
</dbReference>
<dbReference type="AlphaFoldDB" id="A0A6A6TWA1"/>
<evidence type="ECO:0000256" key="17">
    <source>
        <dbReference type="SAM" id="Phobius"/>
    </source>
</evidence>
<dbReference type="EC" id="3.4.-.-" evidence="15"/>
<evidence type="ECO:0000256" key="4">
    <source>
        <dbReference type="ARBA" id="ARBA00010918"/>
    </source>
</evidence>
<evidence type="ECO:0000256" key="13">
    <source>
        <dbReference type="ARBA" id="ARBA00023136"/>
    </source>
</evidence>
<evidence type="ECO:0000259" key="19">
    <source>
        <dbReference type="Pfam" id="PF22250"/>
    </source>
</evidence>
<evidence type="ECO:0000256" key="15">
    <source>
        <dbReference type="RuleBase" id="RU361240"/>
    </source>
</evidence>
<evidence type="ECO:0000256" key="9">
    <source>
        <dbReference type="ARBA" id="ARBA00022801"/>
    </source>
</evidence>
<evidence type="ECO:0000256" key="7">
    <source>
        <dbReference type="ARBA" id="ARBA00022692"/>
    </source>
</evidence>
<proteinExistence type="inferred from homology"/>
<dbReference type="InterPro" id="IPR053976">
    <property type="entry name" value="PFF1_TM"/>
</dbReference>
<keyword evidence="14" id="KW-0325">Glycoprotein</keyword>
<gene>
    <name evidence="21" type="ORF">BT63DRAFT_429627</name>
</gene>
<sequence length="969" mass="107386">MPRKRSRNPIGFTPWPVTFFVVAILAALYSSLVSYHNIIPSPPLSSAPLSGINLTEAWHDLQFLTNGYHPYNSRRNDVVRDWLLRRIEQILKRNGALKPASATARDLPAEIFNDIESNLAFSSSDSALSVAFTGTNIIVYIRGSDDEAGRAWEQARTSDEYPKGGVLVNAHFDSVPSGFGATDDGVGVISVLQLISYFTVPENQPKRGIVALLNNGEEDYLNGAYAFSQHPLSKFPHTFLNLEGAGAGGRAVLFRSTDTEVTRYYKKAPRPFGTVSSSDGFKAGLVRSQTDYVVFNGLLGMRGLDVAFMEPRSRYHTREDSTRYTSKGSLWHMLSAAIATVEGLASDTSGKFDGEPLEEGMVPAGKGSDSVWFDIYGRSFAVFELHSFFAVSVTLLVVTPFILIALTALLSHFDKWYPFTLNKSIPEADDSIPIDGLRAFFRTPIVSAISTAALVGLSFLLTKINPYIIYSSEYSVWAMFLSAWFVVYWFLMRGADAMRPSALHRFYTLMWMYIGNWLLLVGVTVMENNLKMSGGYFVIIYFASVFVALLISYLELFALPRKTSYAELIAGIDAAEASSVRATTGESEPGENHDHDDDATERTSLLRDDRATGFSSGYGTRRRRSTGLDEIEPEVFRALPRPYRKEQAWSGKLPSWTWLLQFLILGPMPIILVGQLALFTTSALYQTPADGSPVLNIYIFITLLTVLLLAPATPFIHRISFPLPTLVLLIFGGTLIYNLLAFPFSDSSRLKLYFLQSVDLDSGINSVSLTGLDPYVRTVANGIPSAFGKHISCDEGVDYTARKGLTKCSWPGLPPNVLEHSKIPPVQNYSSWLTYTATREANTTTAHFRIEGRNTRACRLLFDTPIESFHVAGYTVDPRFPAVGEKGCKSIRLWTREWGGAWDVDVTWKAGVKGRNSTGLDGKVVCLWSDANEPSTIPAYHEVLRFMPRWSVATKLSDGLVEGVKVFKI</sequence>
<keyword evidence="10 15" id="KW-0862">Zinc</keyword>
<keyword evidence="22" id="KW-1185">Reference proteome</keyword>
<evidence type="ECO:0000256" key="14">
    <source>
        <dbReference type="ARBA" id="ARBA00023180"/>
    </source>
</evidence>
<dbReference type="GO" id="GO:0006508">
    <property type="term" value="P:proteolysis"/>
    <property type="evidence" value="ECO:0007669"/>
    <property type="project" value="UniProtKB-KW"/>
</dbReference>
<dbReference type="Pfam" id="PF22251">
    <property type="entry name" value="PFF1_TM"/>
    <property type="match status" value="1"/>
</dbReference>
<feature type="transmembrane region" description="Helical" evidence="17">
    <location>
        <begin position="439"/>
        <end position="462"/>
    </location>
</feature>
<feature type="transmembrane region" description="Helical" evidence="17">
    <location>
        <begin position="723"/>
        <end position="744"/>
    </location>
</feature>
<keyword evidence="13 17" id="KW-0472">Membrane</keyword>
<reference evidence="21" key="1">
    <citation type="journal article" date="2020" name="Stud. Mycol.">
        <title>101 Dothideomycetes genomes: a test case for predicting lifestyles and emergence of pathogens.</title>
        <authorList>
            <person name="Haridas S."/>
            <person name="Albert R."/>
            <person name="Binder M."/>
            <person name="Bloem J."/>
            <person name="Labutti K."/>
            <person name="Salamov A."/>
            <person name="Andreopoulos B."/>
            <person name="Baker S."/>
            <person name="Barry K."/>
            <person name="Bills G."/>
            <person name="Bluhm B."/>
            <person name="Cannon C."/>
            <person name="Castanera R."/>
            <person name="Culley D."/>
            <person name="Daum C."/>
            <person name="Ezra D."/>
            <person name="Gonzalez J."/>
            <person name="Henrissat B."/>
            <person name="Kuo A."/>
            <person name="Liang C."/>
            <person name="Lipzen A."/>
            <person name="Lutzoni F."/>
            <person name="Magnuson J."/>
            <person name="Mondo S."/>
            <person name="Nolan M."/>
            <person name="Ohm R."/>
            <person name="Pangilinan J."/>
            <person name="Park H.-J."/>
            <person name="Ramirez L."/>
            <person name="Alfaro M."/>
            <person name="Sun H."/>
            <person name="Tritt A."/>
            <person name="Yoshinaga Y."/>
            <person name="Zwiers L.-H."/>
            <person name="Turgeon B."/>
            <person name="Goodwin S."/>
            <person name="Spatafora J."/>
            <person name="Crous P."/>
            <person name="Grigoriev I."/>
        </authorList>
    </citation>
    <scope>NUCLEOTIDE SEQUENCE</scope>
    <source>
        <strain evidence="21">CBS 115976</strain>
    </source>
</reference>
<feature type="domain" description="Vacuolar membrane protease C-terminal" evidence="19">
    <location>
        <begin position="750"/>
        <end position="962"/>
    </location>
</feature>